<dbReference type="Pfam" id="PF00085">
    <property type="entry name" value="Thioredoxin"/>
    <property type="match status" value="1"/>
</dbReference>
<dbReference type="PROSITE" id="PS51352">
    <property type="entry name" value="THIOREDOXIN_2"/>
    <property type="match status" value="1"/>
</dbReference>
<keyword evidence="2" id="KW-0813">Transport</keyword>
<evidence type="ECO:0000256" key="7">
    <source>
        <dbReference type="PIRNR" id="PIRNR000077"/>
    </source>
</evidence>
<dbReference type="Proteomes" id="UP000000954">
    <property type="component" value="Chromosome"/>
</dbReference>
<feature type="site" description="Contributes to redox potential value" evidence="8">
    <location>
        <position position="32"/>
    </location>
</feature>
<protein>
    <recommendedName>
        <fullName evidence="6 7">Thioredoxin</fullName>
    </recommendedName>
</protein>
<comment type="similarity">
    <text evidence="1 7">Belongs to the thioredoxin family.</text>
</comment>
<accession>C7MNV3</accession>
<evidence type="ECO:0000259" key="10">
    <source>
        <dbReference type="PROSITE" id="PS51352"/>
    </source>
</evidence>
<dbReference type="RefSeq" id="WP_012803280.1">
    <property type="nucleotide sequence ID" value="NC_013170.1"/>
</dbReference>
<keyword evidence="5 9" id="KW-0676">Redox-active center</keyword>
<keyword evidence="12" id="KW-1185">Reference proteome</keyword>
<dbReference type="InterPro" id="IPR017937">
    <property type="entry name" value="Thioredoxin_CS"/>
</dbReference>
<dbReference type="FunFam" id="3.40.30.10:FF:000001">
    <property type="entry name" value="Thioredoxin"/>
    <property type="match status" value="1"/>
</dbReference>
<evidence type="ECO:0000256" key="9">
    <source>
        <dbReference type="PIRSR" id="PIRSR000077-4"/>
    </source>
</evidence>
<dbReference type="Gene3D" id="3.40.30.10">
    <property type="entry name" value="Glutaredoxin"/>
    <property type="match status" value="1"/>
</dbReference>
<dbReference type="STRING" id="469378.Ccur_08920"/>
<dbReference type="GO" id="GO:0005737">
    <property type="term" value="C:cytoplasm"/>
    <property type="evidence" value="ECO:0007669"/>
    <property type="project" value="TreeGrafter"/>
</dbReference>
<dbReference type="AlphaFoldDB" id="C7MNV3"/>
<proteinExistence type="inferred from homology"/>
<organism evidence="11 12">
    <name type="scientific">Cryptobacterium curtum (strain ATCC 700683 / DSM 15641 / CCUG 43107 / 12-3)</name>
    <dbReference type="NCBI Taxonomy" id="469378"/>
    <lineage>
        <taxon>Bacteria</taxon>
        <taxon>Bacillati</taxon>
        <taxon>Actinomycetota</taxon>
        <taxon>Coriobacteriia</taxon>
        <taxon>Eggerthellales</taxon>
        <taxon>Eggerthellaceae</taxon>
        <taxon>Cryptobacterium</taxon>
    </lineage>
</organism>
<evidence type="ECO:0000313" key="11">
    <source>
        <dbReference type="EMBL" id="ACU94593.1"/>
    </source>
</evidence>
<evidence type="ECO:0000256" key="4">
    <source>
        <dbReference type="ARBA" id="ARBA00023157"/>
    </source>
</evidence>
<feature type="site" description="Contributes to redox potential value" evidence="8">
    <location>
        <position position="31"/>
    </location>
</feature>
<name>C7MNV3_CRYCD</name>
<dbReference type="PIRSF" id="PIRSF000077">
    <property type="entry name" value="Thioredoxin"/>
    <property type="match status" value="1"/>
</dbReference>
<feature type="domain" description="Thioredoxin" evidence="10">
    <location>
        <begin position="1"/>
        <end position="102"/>
    </location>
</feature>
<dbReference type="InterPro" id="IPR036249">
    <property type="entry name" value="Thioredoxin-like_sf"/>
</dbReference>
<feature type="site" description="Deprotonates C-terminal active site Cys" evidence="8">
    <location>
        <position position="24"/>
    </location>
</feature>
<dbReference type="NCBIfam" id="TIGR01068">
    <property type="entry name" value="thioredoxin"/>
    <property type="match status" value="1"/>
</dbReference>
<keyword evidence="3" id="KW-0249">Electron transport</keyword>
<evidence type="ECO:0000256" key="8">
    <source>
        <dbReference type="PIRSR" id="PIRSR000077-1"/>
    </source>
</evidence>
<keyword evidence="4 9" id="KW-1015">Disulfide bond</keyword>
<dbReference type="HOGENOM" id="CLU_090389_10_4_11"/>
<evidence type="ECO:0000313" key="12">
    <source>
        <dbReference type="Proteomes" id="UP000000954"/>
    </source>
</evidence>
<dbReference type="eggNOG" id="COG3118">
    <property type="taxonomic scope" value="Bacteria"/>
</dbReference>
<evidence type="ECO:0000256" key="1">
    <source>
        <dbReference type="ARBA" id="ARBA00008987"/>
    </source>
</evidence>
<evidence type="ECO:0000256" key="5">
    <source>
        <dbReference type="ARBA" id="ARBA00023284"/>
    </source>
</evidence>
<evidence type="ECO:0000256" key="2">
    <source>
        <dbReference type="ARBA" id="ARBA00022448"/>
    </source>
</evidence>
<dbReference type="PRINTS" id="PR00421">
    <property type="entry name" value="THIOREDOXIN"/>
</dbReference>
<dbReference type="KEGG" id="ccu:Ccur_08920"/>
<dbReference type="SUPFAM" id="SSF52833">
    <property type="entry name" value="Thioredoxin-like"/>
    <property type="match status" value="1"/>
</dbReference>
<dbReference type="InterPro" id="IPR005746">
    <property type="entry name" value="Thioredoxin"/>
</dbReference>
<dbReference type="OrthoDB" id="9790390at2"/>
<gene>
    <name evidence="11" type="ordered locus">Ccur_08920</name>
</gene>
<dbReference type="InterPro" id="IPR013766">
    <property type="entry name" value="Thioredoxin_domain"/>
</dbReference>
<feature type="active site" description="Nucleophile" evidence="8">
    <location>
        <position position="33"/>
    </location>
</feature>
<dbReference type="EMBL" id="CP001682">
    <property type="protein sequence ID" value="ACU94593.1"/>
    <property type="molecule type" value="Genomic_DNA"/>
</dbReference>
<dbReference type="PANTHER" id="PTHR45663">
    <property type="entry name" value="GEO12009P1"/>
    <property type="match status" value="1"/>
</dbReference>
<feature type="disulfide bond" description="Redox-active" evidence="9">
    <location>
        <begin position="30"/>
        <end position="33"/>
    </location>
</feature>
<sequence length="102" mass="11305">MAQQISSQEFEEKVLKSDKPVLVDFFATWCGPCKMMSPVIDEVATDMEGKAAVYKLDVDESSDIAQRYGVMSIPTLIVFENGEVKNQTLGAQPKQAVLDLFN</sequence>
<dbReference type="PROSITE" id="PS00194">
    <property type="entry name" value="THIOREDOXIN_1"/>
    <property type="match status" value="1"/>
</dbReference>
<dbReference type="GO" id="GO:0015035">
    <property type="term" value="F:protein-disulfide reductase activity"/>
    <property type="evidence" value="ECO:0007669"/>
    <property type="project" value="UniProtKB-UniRule"/>
</dbReference>
<dbReference type="PANTHER" id="PTHR45663:SF11">
    <property type="entry name" value="GEO12009P1"/>
    <property type="match status" value="1"/>
</dbReference>
<evidence type="ECO:0000256" key="3">
    <source>
        <dbReference type="ARBA" id="ARBA00022982"/>
    </source>
</evidence>
<dbReference type="CDD" id="cd02947">
    <property type="entry name" value="TRX_family"/>
    <property type="match status" value="1"/>
</dbReference>
<evidence type="ECO:0000256" key="6">
    <source>
        <dbReference type="NCBIfam" id="TIGR01068"/>
    </source>
</evidence>
<reference evidence="11 12" key="1">
    <citation type="journal article" date="2009" name="Stand. Genomic Sci.">
        <title>Complete genome sequence of Cryptobacterium curtum type strain (12-3).</title>
        <authorList>
            <person name="Mavrommatis K."/>
            <person name="Pukall R."/>
            <person name="Rohde C."/>
            <person name="Chen F."/>
            <person name="Sims D."/>
            <person name="Brettin T."/>
            <person name="Kuske C."/>
            <person name="Detter J.C."/>
            <person name="Han C."/>
            <person name="Lapidus A."/>
            <person name="Copeland A."/>
            <person name="Glavina Del Rio T."/>
            <person name="Nolan M."/>
            <person name="Lucas S."/>
            <person name="Tice H."/>
            <person name="Cheng J.F."/>
            <person name="Bruce D."/>
            <person name="Goodwin L."/>
            <person name="Pitluck S."/>
            <person name="Ovchinnikova G."/>
            <person name="Pati A."/>
            <person name="Ivanova N."/>
            <person name="Chen A."/>
            <person name="Palaniappan K."/>
            <person name="Chain P."/>
            <person name="D'haeseleer P."/>
            <person name="Goker M."/>
            <person name="Bristow J."/>
            <person name="Eisen J.A."/>
            <person name="Markowitz V."/>
            <person name="Hugenholtz P."/>
            <person name="Rohde M."/>
            <person name="Klenk H.P."/>
            <person name="Kyrpides N.C."/>
        </authorList>
    </citation>
    <scope>NUCLEOTIDE SEQUENCE [LARGE SCALE GENOMIC DNA]</scope>
    <source>
        <strain evidence="12">ATCC 700683 / DSM 15641 / 12-3</strain>
    </source>
</reference>
<feature type="active site" description="Nucleophile" evidence="8">
    <location>
        <position position="30"/>
    </location>
</feature>